<dbReference type="EMBL" id="CP158165">
    <property type="protein sequence ID" value="XBV21769.1"/>
    <property type="molecule type" value="Genomic_DNA"/>
</dbReference>
<feature type="domain" description="N-acetyltransferase" evidence="3">
    <location>
        <begin position="1"/>
        <end position="161"/>
    </location>
</feature>
<dbReference type="AlphaFoldDB" id="A0AAU7T4S6"/>
<dbReference type="RefSeq" id="WP_350274625.1">
    <property type="nucleotide sequence ID" value="NZ_CP158165.1"/>
</dbReference>
<evidence type="ECO:0000313" key="4">
    <source>
        <dbReference type="EMBL" id="XBV21769.1"/>
    </source>
</evidence>
<dbReference type="PANTHER" id="PTHR43877:SF1">
    <property type="entry name" value="ACETYLTRANSFERASE"/>
    <property type="match status" value="1"/>
</dbReference>
<dbReference type="Gene3D" id="3.40.630.30">
    <property type="match status" value="1"/>
</dbReference>
<keyword evidence="2" id="KW-0012">Acyltransferase</keyword>
<dbReference type="CDD" id="cd04301">
    <property type="entry name" value="NAT_SF"/>
    <property type="match status" value="1"/>
</dbReference>
<accession>A0AAU7T4S6</accession>
<evidence type="ECO:0000256" key="1">
    <source>
        <dbReference type="ARBA" id="ARBA00022679"/>
    </source>
</evidence>
<evidence type="ECO:0000256" key="2">
    <source>
        <dbReference type="ARBA" id="ARBA00023315"/>
    </source>
</evidence>
<dbReference type="PANTHER" id="PTHR43877">
    <property type="entry name" value="AMINOALKYLPHOSPHONATE N-ACETYLTRANSFERASE-RELATED-RELATED"/>
    <property type="match status" value="1"/>
</dbReference>
<dbReference type="InterPro" id="IPR016181">
    <property type="entry name" value="Acyl_CoA_acyltransferase"/>
</dbReference>
<dbReference type="PROSITE" id="PS51186">
    <property type="entry name" value="GNAT"/>
    <property type="match status" value="1"/>
</dbReference>
<dbReference type="GO" id="GO:0016747">
    <property type="term" value="F:acyltransferase activity, transferring groups other than amino-acyl groups"/>
    <property type="evidence" value="ECO:0007669"/>
    <property type="project" value="InterPro"/>
</dbReference>
<evidence type="ECO:0000259" key="3">
    <source>
        <dbReference type="PROSITE" id="PS51186"/>
    </source>
</evidence>
<name>A0AAU7T4S6_9ACTN</name>
<dbReference type="InterPro" id="IPR050832">
    <property type="entry name" value="Bact_Acetyltransf"/>
</dbReference>
<dbReference type="Pfam" id="PF00583">
    <property type="entry name" value="Acetyltransf_1"/>
    <property type="match status" value="1"/>
</dbReference>
<sequence>MHIRSYADTDLDRLIDLTIDTFGPFYEESFRPLVGELIFTRQHGDWRGDYRRQLPGLHDPAAHKYVAVAEQNDDVLTGYVAWHLDPTRRQATVELLAVARAHRRSNIATALCEHAFAAMRSEGAQYVEIGTGGDGFHAPARAFYESLGCIQLPVAVYYREL</sequence>
<organism evidence="4">
    <name type="scientific">Kribbella sp. HUAS MG21</name>
    <dbReference type="NCBI Taxonomy" id="3160966"/>
    <lineage>
        <taxon>Bacteria</taxon>
        <taxon>Bacillati</taxon>
        <taxon>Actinomycetota</taxon>
        <taxon>Actinomycetes</taxon>
        <taxon>Propionibacteriales</taxon>
        <taxon>Kribbellaceae</taxon>
        <taxon>Kribbella</taxon>
    </lineage>
</organism>
<gene>
    <name evidence="4" type="ORF">ABN611_24770</name>
</gene>
<keyword evidence="1" id="KW-0808">Transferase</keyword>
<reference evidence="4" key="1">
    <citation type="submission" date="2024-06" db="EMBL/GenBank/DDBJ databases">
        <title>Kribbella sp. strain HUAS MG21 genome sequences.</title>
        <authorList>
            <person name="Mo P."/>
        </authorList>
    </citation>
    <scope>NUCLEOTIDE SEQUENCE</scope>
    <source>
        <strain evidence="4">HUAS MG21</strain>
    </source>
</reference>
<dbReference type="SUPFAM" id="SSF55729">
    <property type="entry name" value="Acyl-CoA N-acyltransferases (Nat)"/>
    <property type="match status" value="1"/>
</dbReference>
<protein>
    <submittedName>
        <fullName evidence="4">GNAT family N-acetyltransferase</fullName>
    </submittedName>
</protein>
<proteinExistence type="predicted"/>
<dbReference type="InterPro" id="IPR000182">
    <property type="entry name" value="GNAT_dom"/>
</dbReference>